<sequence>MIMKQLVNIEENKQLYLQRVNQFYHLLKDWLAEKHFIFASTEHLFKDELGTYHGTQMTIEKKDKTLLAHLIPVGAKSLLGEGVIEIVNWLGQEHIFYMPKQGQTITMPSGEKIPILKGVKKEGWYWIEDPRTGEAHMVDKELWLKLITLVSDYEFV</sequence>
<dbReference type="AlphaFoldDB" id="A0A0A6PC50"/>
<evidence type="ECO:0000313" key="2">
    <source>
        <dbReference type="Proteomes" id="UP000030428"/>
    </source>
</evidence>
<dbReference type="EMBL" id="JSZA02000251">
    <property type="protein sequence ID" value="KHD07829.1"/>
    <property type="molecule type" value="Genomic_DNA"/>
</dbReference>
<evidence type="ECO:0000313" key="1">
    <source>
        <dbReference type="EMBL" id="KHD07829.1"/>
    </source>
</evidence>
<organism evidence="1 2">
    <name type="scientific">Candidatus Thiomargarita nelsonii</name>
    <dbReference type="NCBI Taxonomy" id="1003181"/>
    <lineage>
        <taxon>Bacteria</taxon>
        <taxon>Pseudomonadati</taxon>
        <taxon>Pseudomonadota</taxon>
        <taxon>Gammaproteobacteria</taxon>
        <taxon>Thiotrichales</taxon>
        <taxon>Thiotrichaceae</taxon>
        <taxon>Thiomargarita</taxon>
    </lineage>
</organism>
<reference evidence="1 2" key="1">
    <citation type="journal article" date="2016" name="Front. Microbiol.">
        <title>Single-Cell (Meta-)Genomics of a Dimorphic Candidatus Thiomargarita nelsonii Reveals Genomic Plasticity.</title>
        <authorList>
            <person name="Flood B.E."/>
            <person name="Fliss P."/>
            <person name="Jones D.S."/>
            <person name="Dick G.J."/>
            <person name="Jain S."/>
            <person name="Kaster A.K."/>
            <person name="Winkel M."/>
            <person name="Mussmann M."/>
            <person name="Bailey J."/>
        </authorList>
    </citation>
    <scope>NUCLEOTIDE SEQUENCE [LARGE SCALE GENOMIC DNA]</scope>
    <source>
        <strain evidence="1">Hydrate Ridge</strain>
    </source>
</reference>
<proteinExistence type="predicted"/>
<comment type="caution">
    <text evidence="1">The sequence shown here is derived from an EMBL/GenBank/DDBJ whole genome shotgun (WGS) entry which is preliminary data.</text>
</comment>
<dbReference type="Proteomes" id="UP000030428">
    <property type="component" value="Unassembled WGS sequence"/>
</dbReference>
<accession>A0A0A6PC50</accession>
<protein>
    <submittedName>
        <fullName evidence="1">Uncharacterized protein</fullName>
    </submittedName>
</protein>
<gene>
    <name evidence="1" type="ORF">PN36_31470</name>
</gene>
<keyword evidence="2" id="KW-1185">Reference proteome</keyword>
<name>A0A0A6PC50_9GAMM</name>